<organism evidence="2 3">
    <name type="scientific">Pseudomonas alkylphenolica</name>
    <dbReference type="NCBI Taxonomy" id="237609"/>
    <lineage>
        <taxon>Bacteria</taxon>
        <taxon>Pseudomonadati</taxon>
        <taxon>Pseudomonadota</taxon>
        <taxon>Gammaproteobacteria</taxon>
        <taxon>Pseudomonadales</taxon>
        <taxon>Pseudomonadaceae</taxon>
        <taxon>Pseudomonas</taxon>
    </lineage>
</organism>
<dbReference type="EMBL" id="CP009048">
    <property type="protein sequence ID" value="AIL61744.1"/>
    <property type="molecule type" value="Genomic_DNA"/>
</dbReference>
<feature type="transmembrane region" description="Helical" evidence="1">
    <location>
        <begin position="5"/>
        <end position="25"/>
    </location>
</feature>
<dbReference type="RefSeq" id="WP_038610891.1">
    <property type="nucleotide sequence ID" value="NZ_CP009048.1"/>
</dbReference>
<keyword evidence="1" id="KW-1133">Transmembrane helix</keyword>
<dbReference type="HOGENOM" id="CLU_2719193_0_0_6"/>
<sequence length="72" mass="7987">MNREVLIICLLVSVVGIATVLYLLGLTGKSFVIAAIFLLCPVLVGVQLFRGVRQFDKDMAEANRQLKRKNLP</sequence>
<protein>
    <submittedName>
        <fullName evidence="2">Uncharacterized protein</fullName>
    </submittedName>
</protein>
<dbReference type="KEGG" id="palk:PSAKL28_25440"/>
<dbReference type="AlphaFoldDB" id="A0A077FD19"/>
<keyword evidence="1" id="KW-0812">Transmembrane</keyword>
<keyword evidence="1" id="KW-0472">Membrane</keyword>
<proteinExistence type="predicted"/>
<feature type="transmembrane region" description="Helical" evidence="1">
    <location>
        <begin position="31"/>
        <end position="49"/>
    </location>
</feature>
<evidence type="ECO:0000313" key="3">
    <source>
        <dbReference type="Proteomes" id="UP000028931"/>
    </source>
</evidence>
<evidence type="ECO:0000313" key="2">
    <source>
        <dbReference type="EMBL" id="AIL61744.1"/>
    </source>
</evidence>
<reference evidence="2 3" key="1">
    <citation type="submission" date="2014-07" db="EMBL/GenBank/DDBJ databases">
        <authorList>
            <person name="Lee K."/>
            <person name="Lim J.Y."/>
            <person name="Hwang I."/>
        </authorList>
    </citation>
    <scope>NUCLEOTIDE SEQUENCE [LARGE SCALE GENOMIC DNA]</scope>
    <source>
        <strain evidence="2 3">KL28</strain>
    </source>
</reference>
<accession>A0A077FD19</accession>
<evidence type="ECO:0000256" key="1">
    <source>
        <dbReference type="SAM" id="Phobius"/>
    </source>
</evidence>
<gene>
    <name evidence="2" type="ORF">PSAKL28_25440</name>
</gene>
<dbReference type="Proteomes" id="UP000028931">
    <property type="component" value="Chromosome"/>
</dbReference>
<dbReference type="OrthoDB" id="6906329at2"/>
<name>A0A077FD19_9PSED</name>